<organism evidence="1 2">
    <name type="scientific">Portunus trituberculatus</name>
    <name type="common">Swimming crab</name>
    <name type="synonym">Neptunus trituberculatus</name>
    <dbReference type="NCBI Taxonomy" id="210409"/>
    <lineage>
        <taxon>Eukaryota</taxon>
        <taxon>Metazoa</taxon>
        <taxon>Ecdysozoa</taxon>
        <taxon>Arthropoda</taxon>
        <taxon>Crustacea</taxon>
        <taxon>Multicrustacea</taxon>
        <taxon>Malacostraca</taxon>
        <taxon>Eumalacostraca</taxon>
        <taxon>Eucarida</taxon>
        <taxon>Decapoda</taxon>
        <taxon>Pleocyemata</taxon>
        <taxon>Brachyura</taxon>
        <taxon>Eubrachyura</taxon>
        <taxon>Portunoidea</taxon>
        <taxon>Portunidae</taxon>
        <taxon>Portuninae</taxon>
        <taxon>Portunus</taxon>
    </lineage>
</organism>
<dbReference type="EMBL" id="VSRR010018735">
    <property type="protein sequence ID" value="MPC61638.1"/>
    <property type="molecule type" value="Genomic_DNA"/>
</dbReference>
<dbReference type="Proteomes" id="UP000324222">
    <property type="component" value="Unassembled WGS sequence"/>
</dbReference>
<accession>A0A5B7GXQ0</accession>
<name>A0A5B7GXQ0_PORTR</name>
<sequence>MVPLYHGGSIVPFENSVQLGKTVTSQAASHTHLPTYPLSAFTFPYSQTQCCLDILLDSQHIPSRDPHPPALFPARRLHGSDPLLYRGSGLLKLWEGRGVLEL</sequence>
<evidence type="ECO:0000313" key="1">
    <source>
        <dbReference type="EMBL" id="MPC61638.1"/>
    </source>
</evidence>
<proteinExistence type="predicted"/>
<evidence type="ECO:0000313" key="2">
    <source>
        <dbReference type="Proteomes" id="UP000324222"/>
    </source>
</evidence>
<keyword evidence="2" id="KW-1185">Reference proteome</keyword>
<gene>
    <name evidence="1" type="ORF">E2C01_055712</name>
</gene>
<protein>
    <submittedName>
        <fullName evidence="1">Uncharacterized protein</fullName>
    </submittedName>
</protein>
<comment type="caution">
    <text evidence="1">The sequence shown here is derived from an EMBL/GenBank/DDBJ whole genome shotgun (WGS) entry which is preliminary data.</text>
</comment>
<dbReference type="AlphaFoldDB" id="A0A5B7GXQ0"/>
<reference evidence="1 2" key="1">
    <citation type="submission" date="2019-05" db="EMBL/GenBank/DDBJ databases">
        <title>Another draft genome of Portunus trituberculatus and its Hox gene families provides insights of decapod evolution.</title>
        <authorList>
            <person name="Jeong J.-H."/>
            <person name="Song I."/>
            <person name="Kim S."/>
            <person name="Choi T."/>
            <person name="Kim D."/>
            <person name="Ryu S."/>
            <person name="Kim W."/>
        </authorList>
    </citation>
    <scope>NUCLEOTIDE SEQUENCE [LARGE SCALE GENOMIC DNA]</scope>
    <source>
        <tissue evidence="1">Muscle</tissue>
    </source>
</reference>